<feature type="compositionally biased region" description="Basic and acidic residues" evidence="2">
    <location>
        <begin position="170"/>
        <end position="183"/>
    </location>
</feature>
<feature type="region of interest" description="Disordered" evidence="2">
    <location>
        <begin position="97"/>
        <end position="134"/>
    </location>
</feature>
<feature type="region of interest" description="Disordered" evidence="2">
    <location>
        <begin position="165"/>
        <end position="227"/>
    </location>
</feature>
<proteinExistence type="predicted"/>
<feature type="compositionally biased region" description="Polar residues" evidence="2">
    <location>
        <begin position="198"/>
        <end position="218"/>
    </location>
</feature>
<keyword evidence="1" id="KW-0175">Coiled coil</keyword>
<organism evidence="3 4">
    <name type="scientific">Hydnum rufescens UP504</name>
    <dbReference type="NCBI Taxonomy" id="1448309"/>
    <lineage>
        <taxon>Eukaryota</taxon>
        <taxon>Fungi</taxon>
        <taxon>Dikarya</taxon>
        <taxon>Basidiomycota</taxon>
        <taxon>Agaricomycotina</taxon>
        <taxon>Agaricomycetes</taxon>
        <taxon>Cantharellales</taxon>
        <taxon>Hydnaceae</taxon>
        <taxon>Hydnum</taxon>
    </lineage>
</organism>
<dbReference type="AlphaFoldDB" id="A0A9P6B5V1"/>
<evidence type="ECO:0000256" key="1">
    <source>
        <dbReference type="SAM" id="Coils"/>
    </source>
</evidence>
<feature type="coiled-coil region" evidence="1">
    <location>
        <begin position="245"/>
        <end position="272"/>
    </location>
</feature>
<comment type="caution">
    <text evidence="3">The sequence shown here is derived from an EMBL/GenBank/DDBJ whole genome shotgun (WGS) entry which is preliminary data.</text>
</comment>
<feature type="coiled-coil region" evidence="1">
    <location>
        <begin position="315"/>
        <end position="557"/>
    </location>
</feature>
<sequence>MAQLRSESKSQLLLHQKAKAQTLLDRATINKLKACLTEAEHRHQQDESLIEDLRRERDRLCQETSQKLAESHGLRSAHGQLVSSSFCTLTSQEHLPQVAGSEVQSDLDPPSNSRLEVSPQEFHLTEPTTRSEQIDSCVGEHVDNRSPHTVADKGAHKRQATVYLQAIPHLEAEPDRRSRRLDPEPQAYTCPEPGDDTLTPQESHRSQPSLNPVATASTDRPPKNQAPTDIEDVLRAIVLQTVQERDAARHACQTAQAELEIAKERARNLQLRNSELLTYDLDPVELRRVLAHTDQVQKTDRDKVTYLKQYATILGDQYSRRNKELETLLEEQKHKIQTQGAELQDLRLGAQDHESREDQAQDNIEQVLRAILLQTVQERDAANINAQNAEAQLNIANENVAKLETSCSELRKYETTVGELEIALARTQQEWANYRAERDGNADSLKQEMASLRHEHDKYIKERDACVAEQLNGMTTHEADLRTLRLSLDEAEESRVQLQKSMSRVEDELRSVQEHFKDTSSELETFRLGCAELSSLNAGLAEQIASLEAYKDKLELEVELQNFALEAGYIHDEQHLCRLKVPGFAKGLIKLQRLADAVLESRPKENSTATS</sequence>
<dbReference type="Proteomes" id="UP000886523">
    <property type="component" value="Unassembled WGS sequence"/>
</dbReference>
<accession>A0A9P6B5V1</accession>
<keyword evidence="4" id="KW-1185">Reference proteome</keyword>
<feature type="coiled-coil region" evidence="1">
    <location>
        <begin position="36"/>
        <end position="70"/>
    </location>
</feature>
<gene>
    <name evidence="3" type="ORF">BS47DRAFT_500970</name>
</gene>
<protein>
    <submittedName>
        <fullName evidence="3">Uncharacterized protein</fullName>
    </submittedName>
</protein>
<dbReference type="EMBL" id="MU128931">
    <property type="protein sequence ID" value="KAF9517485.1"/>
    <property type="molecule type" value="Genomic_DNA"/>
</dbReference>
<reference evidence="3" key="1">
    <citation type="journal article" date="2020" name="Nat. Commun.">
        <title>Large-scale genome sequencing of mycorrhizal fungi provides insights into the early evolution of symbiotic traits.</title>
        <authorList>
            <person name="Miyauchi S."/>
            <person name="Kiss E."/>
            <person name="Kuo A."/>
            <person name="Drula E."/>
            <person name="Kohler A."/>
            <person name="Sanchez-Garcia M."/>
            <person name="Morin E."/>
            <person name="Andreopoulos B."/>
            <person name="Barry K.W."/>
            <person name="Bonito G."/>
            <person name="Buee M."/>
            <person name="Carver A."/>
            <person name="Chen C."/>
            <person name="Cichocki N."/>
            <person name="Clum A."/>
            <person name="Culley D."/>
            <person name="Crous P.W."/>
            <person name="Fauchery L."/>
            <person name="Girlanda M."/>
            <person name="Hayes R.D."/>
            <person name="Keri Z."/>
            <person name="LaButti K."/>
            <person name="Lipzen A."/>
            <person name="Lombard V."/>
            <person name="Magnuson J."/>
            <person name="Maillard F."/>
            <person name="Murat C."/>
            <person name="Nolan M."/>
            <person name="Ohm R.A."/>
            <person name="Pangilinan J."/>
            <person name="Pereira M.F."/>
            <person name="Perotto S."/>
            <person name="Peter M."/>
            <person name="Pfister S."/>
            <person name="Riley R."/>
            <person name="Sitrit Y."/>
            <person name="Stielow J.B."/>
            <person name="Szollosi G."/>
            <person name="Zifcakova L."/>
            <person name="Stursova M."/>
            <person name="Spatafora J.W."/>
            <person name="Tedersoo L."/>
            <person name="Vaario L.M."/>
            <person name="Yamada A."/>
            <person name="Yan M."/>
            <person name="Wang P."/>
            <person name="Xu J."/>
            <person name="Bruns T."/>
            <person name="Baldrian P."/>
            <person name="Vilgalys R."/>
            <person name="Dunand C."/>
            <person name="Henrissat B."/>
            <person name="Grigoriev I.V."/>
            <person name="Hibbett D."/>
            <person name="Nagy L.G."/>
            <person name="Martin F.M."/>
        </authorList>
    </citation>
    <scope>NUCLEOTIDE SEQUENCE</scope>
    <source>
        <strain evidence="3">UP504</strain>
    </source>
</reference>
<evidence type="ECO:0000313" key="4">
    <source>
        <dbReference type="Proteomes" id="UP000886523"/>
    </source>
</evidence>
<evidence type="ECO:0000313" key="3">
    <source>
        <dbReference type="EMBL" id="KAF9517485.1"/>
    </source>
</evidence>
<evidence type="ECO:0000256" key="2">
    <source>
        <dbReference type="SAM" id="MobiDB-lite"/>
    </source>
</evidence>
<name>A0A9P6B5V1_9AGAM</name>